<evidence type="ECO:0000313" key="2">
    <source>
        <dbReference type="EMBL" id="MDA5106973.1"/>
    </source>
</evidence>
<name>A0A9X3TN08_9BACL</name>
<keyword evidence="1" id="KW-0812">Transmembrane</keyword>
<feature type="transmembrane region" description="Helical" evidence="1">
    <location>
        <begin position="175"/>
        <end position="194"/>
    </location>
</feature>
<organism evidence="2 3">
    <name type="scientific">Brevibacillus thermoruber</name>
    <dbReference type="NCBI Taxonomy" id="33942"/>
    <lineage>
        <taxon>Bacteria</taxon>
        <taxon>Bacillati</taxon>
        <taxon>Bacillota</taxon>
        <taxon>Bacilli</taxon>
        <taxon>Bacillales</taxon>
        <taxon>Paenibacillaceae</taxon>
        <taxon>Brevibacillus</taxon>
    </lineage>
</organism>
<evidence type="ECO:0000313" key="3">
    <source>
        <dbReference type="Proteomes" id="UP001151071"/>
    </source>
</evidence>
<dbReference type="Proteomes" id="UP001151071">
    <property type="component" value="Unassembled WGS sequence"/>
</dbReference>
<protein>
    <submittedName>
        <fullName evidence="2">UDP-N-acetylmuramyl pentapeptide phosphotransferase</fullName>
    </submittedName>
</protein>
<dbReference type="AlphaFoldDB" id="A0A9X3TN08"/>
<feature type="transmembrane region" description="Helical" evidence="1">
    <location>
        <begin position="79"/>
        <end position="98"/>
    </location>
</feature>
<accession>A0A9X3TN08</accession>
<feature type="transmembrane region" description="Helical" evidence="1">
    <location>
        <begin position="6"/>
        <end position="28"/>
    </location>
</feature>
<evidence type="ECO:0000256" key="1">
    <source>
        <dbReference type="SAM" id="Phobius"/>
    </source>
</evidence>
<feature type="transmembrane region" description="Helical" evidence="1">
    <location>
        <begin position="231"/>
        <end position="259"/>
    </location>
</feature>
<proteinExistence type="predicted"/>
<keyword evidence="3" id="KW-1185">Reference proteome</keyword>
<dbReference type="RefSeq" id="WP_271139289.1">
    <property type="nucleotide sequence ID" value="NZ_JAPYYP010000001.1"/>
</dbReference>
<sequence>MDAKLMALLSLGVGVPAVGHWLLFSAFLEKLRQRGMIRKNYRGEDVVTGGGVAVFCHAAAAQAAMLLVCLIAAEEPAMLRVGVLFLAGSASMAFWGWLDDCSSDKAVKGFRGHLGALWKERRMTGGMWKAWGGGSTALLVSLALYGETLPALAAAGLLALSPNVLNMFDLRPARALKVFALLAAVAVGGGAFAAGAAPCWVWMVPVAAAAALVFRYDAAGRLMLGDTGANYLGFAAGFGLATNLPLAVQIAILLVFAGLHLLAEFVSFSRVIQSVGWLNRLDQWGRPAETK</sequence>
<dbReference type="EMBL" id="JAPYYP010000001">
    <property type="protein sequence ID" value="MDA5106973.1"/>
    <property type="molecule type" value="Genomic_DNA"/>
</dbReference>
<gene>
    <name evidence="2" type="ORF">O3V59_01225</name>
</gene>
<comment type="caution">
    <text evidence="2">The sequence shown here is derived from an EMBL/GenBank/DDBJ whole genome shotgun (WGS) entry which is preliminary data.</text>
</comment>
<feature type="transmembrane region" description="Helical" evidence="1">
    <location>
        <begin position="49"/>
        <end position="73"/>
    </location>
</feature>
<reference evidence="2" key="1">
    <citation type="submission" date="2022-12" db="EMBL/GenBank/DDBJ databases">
        <title>Draft genome sequence of the thermophilic strain Brevibacillus thermoruber HT42, isolated from Los Humeros, Puebla, Mexico, with biotechnological potential.</title>
        <authorList>
            <person name="Lara Sanchez J."/>
            <person name="Solis Palacios R."/>
            <person name="Bustos Baena A.S."/>
            <person name="Ruz Baez A.E."/>
            <person name="Espinosa Luna G."/>
            <person name="Oliart Ros R.M."/>
        </authorList>
    </citation>
    <scope>NUCLEOTIDE SEQUENCE</scope>
    <source>
        <strain evidence="2">HT42</strain>
    </source>
</reference>
<keyword evidence="1" id="KW-1133">Transmembrane helix</keyword>
<keyword evidence="1" id="KW-0472">Membrane</keyword>